<evidence type="ECO:0000313" key="3">
    <source>
        <dbReference type="Proteomes" id="UP000305041"/>
    </source>
</evidence>
<comment type="caution">
    <text evidence="2">The sequence shown here is derived from an EMBL/GenBank/DDBJ whole genome shotgun (WGS) entry which is preliminary data.</text>
</comment>
<dbReference type="Gene3D" id="3.40.50.720">
    <property type="entry name" value="NAD(P)-binding Rossmann-like Domain"/>
    <property type="match status" value="1"/>
</dbReference>
<dbReference type="PANTHER" id="PTHR43245:SF13">
    <property type="entry name" value="UDP-D-APIOSE_UDP-D-XYLOSE SYNTHASE 2"/>
    <property type="match status" value="1"/>
</dbReference>
<protein>
    <submittedName>
        <fullName evidence="2">NAD(P)-dependent oxidoreductase</fullName>
    </submittedName>
</protein>
<organism evidence="2 3">
    <name type="scientific">Parasedimentitalea maritima</name>
    <dbReference type="NCBI Taxonomy" id="2578117"/>
    <lineage>
        <taxon>Bacteria</taxon>
        <taxon>Pseudomonadati</taxon>
        <taxon>Pseudomonadota</taxon>
        <taxon>Alphaproteobacteria</taxon>
        <taxon>Rhodobacterales</taxon>
        <taxon>Paracoccaceae</taxon>
        <taxon>Parasedimentitalea</taxon>
    </lineage>
</organism>
<proteinExistence type="predicted"/>
<evidence type="ECO:0000259" key="1">
    <source>
        <dbReference type="Pfam" id="PF01370"/>
    </source>
</evidence>
<dbReference type="InterPro" id="IPR050177">
    <property type="entry name" value="Lipid_A_modif_metabolic_enz"/>
</dbReference>
<evidence type="ECO:0000313" key="2">
    <source>
        <dbReference type="EMBL" id="TLP60299.1"/>
    </source>
</evidence>
<gene>
    <name evidence="2" type="ORF">FEE96_15670</name>
</gene>
<name>A0ABY2URW6_9RHOB</name>
<dbReference type="InterPro" id="IPR001509">
    <property type="entry name" value="Epimerase_deHydtase"/>
</dbReference>
<reference evidence="2 3" key="1">
    <citation type="submission" date="2019-05" db="EMBL/GenBank/DDBJ databases">
        <title>Draft genome sequence of Pelagicola sp. DSW4-44.</title>
        <authorList>
            <person name="Oh J."/>
        </authorList>
    </citation>
    <scope>NUCLEOTIDE SEQUENCE [LARGE SCALE GENOMIC DNA]</scope>
    <source>
        <strain evidence="2 3">DSW4-44</strain>
    </source>
</reference>
<accession>A0ABY2URW6</accession>
<keyword evidence="3" id="KW-1185">Reference proteome</keyword>
<dbReference type="Proteomes" id="UP000305041">
    <property type="component" value="Unassembled WGS sequence"/>
</dbReference>
<dbReference type="PANTHER" id="PTHR43245">
    <property type="entry name" value="BIFUNCTIONAL POLYMYXIN RESISTANCE PROTEIN ARNA"/>
    <property type="match status" value="1"/>
</dbReference>
<feature type="domain" description="NAD-dependent epimerase/dehydratase" evidence="1">
    <location>
        <begin position="5"/>
        <end position="221"/>
    </location>
</feature>
<dbReference type="InterPro" id="IPR036291">
    <property type="entry name" value="NAD(P)-bd_dom_sf"/>
</dbReference>
<dbReference type="EMBL" id="VAUA01000008">
    <property type="protein sequence ID" value="TLP60299.1"/>
    <property type="molecule type" value="Genomic_DNA"/>
</dbReference>
<dbReference type="Pfam" id="PF01370">
    <property type="entry name" value="Epimerase"/>
    <property type="match status" value="1"/>
</dbReference>
<dbReference type="SUPFAM" id="SSF51735">
    <property type="entry name" value="NAD(P)-binding Rossmann-fold domains"/>
    <property type="match status" value="1"/>
</dbReference>
<sequence>MKRLLVTGARGFVGRHVVAAGAATGAEVHAVARAAPGKDLPQGEGIIWHAADLLTPDQPQTLLAAIRPSHVFHAAWVTEHGAYWSAPENLDWLAFGARLARACLETGVMRLVAAGSCAEYAWGASTLEEGISAEAPATFYGQMKLAHTRMLDAVTAAHGLSTATGRIFFGYGPHENTARILPYACQQLAKGEEAAFSTGDFYRDFMHVEDLAAGMVALLQSDLTGAVNVSSAAPLKLGEIVSRLGEISGTPDLFRLGARPDRPDDAVYLIGSNARLRTTGWTPCIDLETGLRRTLDWWRDRV</sequence>
<dbReference type="RefSeq" id="WP_138164059.1">
    <property type="nucleotide sequence ID" value="NZ_VAUA01000008.1"/>
</dbReference>